<comment type="caution">
    <text evidence="1">The sequence shown here is derived from an EMBL/GenBank/DDBJ whole genome shotgun (WGS) entry which is preliminary data.</text>
</comment>
<dbReference type="InParanoid" id="A0A369JIV6"/>
<accession>A0A369JIV6</accession>
<evidence type="ECO:0000313" key="1">
    <source>
        <dbReference type="EMBL" id="RDB19334.1"/>
    </source>
</evidence>
<dbReference type="EMBL" id="LUEZ02000080">
    <property type="protein sequence ID" value="RDB19334.1"/>
    <property type="molecule type" value="Genomic_DNA"/>
</dbReference>
<reference evidence="1" key="1">
    <citation type="submission" date="2018-04" db="EMBL/GenBank/DDBJ databases">
        <title>Whole genome sequencing of Hypsizygus marmoreus.</title>
        <authorList>
            <person name="Choi I.-G."/>
            <person name="Min B."/>
            <person name="Kim J.-G."/>
            <person name="Kim S."/>
            <person name="Oh Y.-L."/>
            <person name="Kong W.-S."/>
            <person name="Park H."/>
            <person name="Jeong J."/>
            <person name="Song E.-S."/>
        </authorList>
    </citation>
    <scope>NUCLEOTIDE SEQUENCE [LARGE SCALE GENOMIC DNA]</scope>
    <source>
        <strain evidence="1">51987-8</strain>
    </source>
</reference>
<sequence>MPVIKKLSLNSVRFGAGGRDTLPAATVEISQISLRHISDAALVAAIIQYASVPNSFLQITSCPLGSINFIVSAWDLHLEAIDARENMETFLSLWTGDTLSVTDSLCFDDRALLAIGQNLDLELRISNCRNISVDGLKKMVKKLKGDHADDFPEHRTVFENLHLSRQGFMLSPEEKDWFYDNGIGTVM</sequence>
<proteinExistence type="predicted"/>
<protein>
    <recommendedName>
        <fullName evidence="3">F-box domain-containing protein</fullName>
    </recommendedName>
</protein>
<dbReference type="Proteomes" id="UP000076154">
    <property type="component" value="Unassembled WGS sequence"/>
</dbReference>
<name>A0A369JIV6_HYPMA</name>
<keyword evidence="2" id="KW-1185">Reference proteome</keyword>
<evidence type="ECO:0000313" key="2">
    <source>
        <dbReference type="Proteomes" id="UP000076154"/>
    </source>
</evidence>
<organism evidence="1 2">
    <name type="scientific">Hypsizygus marmoreus</name>
    <name type="common">White beech mushroom</name>
    <name type="synonym">Agaricus marmoreus</name>
    <dbReference type="NCBI Taxonomy" id="39966"/>
    <lineage>
        <taxon>Eukaryota</taxon>
        <taxon>Fungi</taxon>
        <taxon>Dikarya</taxon>
        <taxon>Basidiomycota</taxon>
        <taxon>Agaricomycotina</taxon>
        <taxon>Agaricomycetes</taxon>
        <taxon>Agaricomycetidae</taxon>
        <taxon>Agaricales</taxon>
        <taxon>Tricholomatineae</taxon>
        <taxon>Lyophyllaceae</taxon>
        <taxon>Hypsizygus</taxon>
    </lineage>
</organism>
<gene>
    <name evidence="1" type="ORF">Hypma_013618</name>
</gene>
<dbReference type="AlphaFoldDB" id="A0A369JIV6"/>
<evidence type="ECO:0008006" key="3">
    <source>
        <dbReference type="Google" id="ProtNLM"/>
    </source>
</evidence>